<gene>
    <name evidence="1" type="ORF">M9Y10_013977</name>
</gene>
<evidence type="ECO:0000313" key="1">
    <source>
        <dbReference type="EMBL" id="KAK8896086.1"/>
    </source>
</evidence>
<organism evidence="1 2">
    <name type="scientific">Tritrichomonas musculus</name>
    <dbReference type="NCBI Taxonomy" id="1915356"/>
    <lineage>
        <taxon>Eukaryota</taxon>
        <taxon>Metamonada</taxon>
        <taxon>Parabasalia</taxon>
        <taxon>Tritrichomonadida</taxon>
        <taxon>Tritrichomonadidae</taxon>
        <taxon>Tritrichomonas</taxon>
    </lineage>
</organism>
<dbReference type="Proteomes" id="UP001470230">
    <property type="component" value="Unassembled WGS sequence"/>
</dbReference>
<evidence type="ECO:0000313" key="2">
    <source>
        <dbReference type="Proteomes" id="UP001470230"/>
    </source>
</evidence>
<sequence length="676" mass="77718">MSEEEEDFETPQFRIKNYESIKRSVQLRPHTPTFGRAPSSDSFLSMKITASLPQSYLDEKNPYEKQNHKSITSMLDMVSDNIPFSENSISTRESIDPNKVNNELKKLYPNATPFIEEIVNKSALGTNQLIIDLLDHTLFLPLSSILHAYKDRKALVIVPSVKFAQWIRGFLTESTIICPEGRLQQQKVLNQISSGRTQVLLCISNRLSTLPLALFDIIYVLKAELFIDSLAPLYNFRGLLIVHQTPGYMINDDFDFSILNCSISKNPELKPKCIPTSVFEVDYLDSLYDSIDNTHETTVIVVPFKTTTDKIFKRIHGKSIKYENYTGDEKKAVVTTIAFLYNIYNFEHYIFIDFPPSISHFLMSTYAASKVTVFVHIPTAIKLQSLSHNCGIDLPILQQIVQDIFWSGSSYRKVDEYCSISTSGIDITDAALNTLIRELTKLKLLNYIPFDHQLINIKIISAIHQKSNLLSAISQNKSNAHGYYNIPIINLCRQLGMSPYHLEDELERMASNKIVQYKYNEKSHFFRILKEFKDDDEFMDMLNQLFVKFNQFEEKKDHQYDLLFTVLKKLNVNHDENHDFDLILNNKEPDELVPIPHASVSIFDIKKLLSSSKRGEWTPRVVARIFHGISSPIFTSTEFARSPFWGKQSETSFKEIMKICQSVACNPSKLKVDEEE</sequence>
<keyword evidence="2" id="KW-1185">Reference proteome</keyword>
<evidence type="ECO:0008006" key="3">
    <source>
        <dbReference type="Google" id="ProtNLM"/>
    </source>
</evidence>
<comment type="caution">
    <text evidence="1">The sequence shown here is derived from an EMBL/GenBank/DDBJ whole genome shotgun (WGS) entry which is preliminary data.</text>
</comment>
<protein>
    <recommendedName>
        <fullName evidence="3">SNF2 N-terminal domain-containing protein</fullName>
    </recommendedName>
</protein>
<dbReference type="EMBL" id="JAPFFF010000002">
    <property type="protein sequence ID" value="KAK8896086.1"/>
    <property type="molecule type" value="Genomic_DNA"/>
</dbReference>
<reference evidence="1 2" key="1">
    <citation type="submission" date="2024-04" db="EMBL/GenBank/DDBJ databases">
        <title>Tritrichomonas musculus Genome.</title>
        <authorList>
            <person name="Alves-Ferreira E."/>
            <person name="Grigg M."/>
            <person name="Lorenzi H."/>
            <person name="Galac M."/>
        </authorList>
    </citation>
    <scope>NUCLEOTIDE SEQUENCE [LARGE SCALE GENOMIC DNA]</scope>
    <source>
        <strain evidence="1 2">EAF2021</strain>
    </source>
</reference>
<name>A0ABR2KZF1_9EUKA</name>
<proteinExistence type="predicted"/>
<accession>A0ABR2KZF1</accession>